<proteinExistence type="predicted"/>
<protein>
    <submittedName>
        <fullName evidence="2">Uncharacterized protein</fullName>
    </submittedName>
</protein>
<reference evidence="2 3" key="1">
    <citation type="submission" date="2017-03" db="EMBL/GenBank/DDBJ databases">
        <title>WGS assembly of Porphyra umbilicalis.</title>
        <authorList>
            <person name="Brawley S.H."/>
            <person name="Blouin N.A."/>
            <person name="Ficko-Blean E."/>
            <person name="Wheeler G.L."/>
            <person name="Lohr M."/>
            <person name="Goodson H.V."/>
            <person name="Jenkins J.W."/>
            <person name="Blaby-Haas C.E."/>
            <person name="Helliwell K.E."/>
            <person name="Chan C."/>
            <person name="Marriage T."/>
            <person name="Bhattacharya D."/>
            <person name="Klein A.S."/>
            <person name="Badis Y."/>
            <person name="Brodie J."/>
            <person name="Cao Y."/>
            <person name="Collen J."/>
            <person name="Dittami S.M."/>
            <person name="Gachon C.M."/>
            <person name="Green B.R."/>
            <person name="Karpowicz S."/>
            <person name="Kim J.W."/>
            <person name="Kudahl U."/>
            <person name="Lin S."/>
            <person name="Michel G."/>
            <person name="Mittag M."/>
            <person name="Olson B.J."/>
            <person name="Pangilinan J."/>
            <person name="Peng Y."/>
            <person name="Qiu H."/>
            <person name="Shu S."/>
            <person name="Singer J.T."/>
            <person name="Smith A.G."/>
            <person name="Sprecher B.N."/>
            <person name="Wagner V."/>
            <person name="Wang W."/>
            <person name="Wang Z.-Y."/>
            <person name="Yan J."/>
            <person name="Yarish C."/>
            <person name="Zoeuner-Riek S."/>
            <person name="Zhuang Y."/>
            <person name="Zou Y."/>
            <person name="Lindquist E.A."/>
            <person name="Grimwood J."/>
            <person name="Barry K."/>
            <person name="Rokhsar D.S."/>
            <person name="Schmutz J."/>
            <person name="Stiller J.W."/>
            <person name="Grossman A.R."/>
            <person name="Prochnik S.E."/>
        </authorList>
    </citation>
    <scope>NUCLEOTIDE SEQUENCE [LARGE SCALE GENOMIC DNA]</scope>
    <source>
        <strain evidence="2">4086291</strain>
    </source>
</reference>
<evidence type="ECO:0000313" key="2">
    <source>
        <dbReference type="EMBL" id="OSX75876.1"/>
    </source>
</evidence>
<gene>
    <name evidence="2" type="ORF">BU14_0218s0041</name>
</gene>
<name>A0A1X6P539_PORUM</name>
<evidence type="ECO:0000256" key="1">
    <source>
        <dbReference type="SAM" id="MobiDB-lite"/>
    </source>
</evidence>
<dbReference type="EMBL" id="KV918888">
    <property type="protein sequence ID" value="OSX75876.1"/>
    <property type="molecule type" value="Genomic_DNA"/>
</dbReference>
<evidence type="ECO:0000313" key="3">
    <source>
        <dbReference type="Proteomes" id="UP000218209"/>
    </source>
</evidence>
<dbReference type="Proteomes" id="UP000218209">
    <property type="component" value="Unassembled WGS sequence"/>
</dbReference>
<feature type="compositionally biased region" description="Basic residues" evidence="1">
    <location>
        <begin position="203"/>
        <end position="213"/>
    </location>
</feature>
<feature type="region of interest" description="Disordered" evidence="1">
    <location>
        <begin position="187"/>
        <end position="213"/>
    </location>
</feature>
<keyword evidence="3" id="KW-1185">Reference proteome</keyword>
<feature type="region of interest" description="Disordered" evidence="1">
    <location>
        <begin position="142"/>
        <end position="166"/>
    </location>
</feature>
<organism evidence="2 3">
    <name type="scientific">Porphyra umbilicalis</name>
    <name type="common">Purple laver</name>
    <name type="synonym">Red alga</name>
    <dbReference type="NCBI Taxonomy" id="2786"/>
    <lineage>
        <taxon>Eukaryota</taxon>
        <taxon>Rhodophyta</taxon>
        <taxon>Bangiophyceae</taxon>
        <taxon>Bangiales</taxon>
        <taxon>Bangiaceae</taxon>
        <taxon>Porphyra</taxon>
    </lineage>
</organism>
<dbReference type="AlphaFoldDB" id="A0A1X6P539"/>
<sequence length="213" mass="22796">MRVRWGGVRSWRRQPSAMRAWRRSGASGRLPTEAPPGASVGGRQHDRGVATGGRGTLPGSTQDLTGRLPPSRSPLAAPRFLPFGPHRQSATPPLLSLAPLPIPPRLGGHLVAAAAAGILRAHFPPPHAALLPAPCLALVHTPQGESPRRRAAPPPPRRTISRGAHVRDARRAAGVISVRLPAAPLTRMPRQAVARRNTESGFGHRRRLLPRPR</sequence>
<accession>A0A1X6P539</accession>
<feature type="region of interest" description="Disordered" evidence="1">
    <location>
        <begin position="1"/>
        <end position="70"/>
    </location>
</feature>